<dbReference type="Proteomes" id="UP000689195">
    <property type="component" value="Unassembled WGS sequence"/>
</dbReference>
<comment type="caution">
    <text evidence="1">The sequence shown here is derived from an EMBL/GenBank/DDBJ whole genome shotgun (WGS) entry which is preliminary data.</text>
</comment>
<gene>
    <name evidence="1" type="ORF">PPENT_87.1.T1200042</name>
</gene>
<evidence type="ECO:0000313" key="1">
    <source>
        <dbReference type="EMBL" id="CAD8198863.1"/>
    </source>
</evidence>
<dbReference type="AlphaFoldDB" id="A0A8S1XDC6"/>
<accession>A0A8S1XDC6</accession>
<organism evidence="1 2">
    <name type="scientific">Paramecium pentaurelia</name>
    <dbReference type="NCBI Taxonomy" id="43138"/>
    <lineage>
        <taxon>Eukaryota</taxon>
        <taxon>Sar</taxon>
        <taxon>Alveolata</taxon>
        <taxon>Ciliophora</taxon>
        <taxon>Intramacronucleata</taxon>
        <taxon>Oligohymenophorea</taxon>
        <taxon>Peniculida</taxon>
        <taxon>Parameciidae</taxon>
        <taxon>Paramecium</taxon>
    </lineage>
</organism>
<keyword evidence="2" id="KW-1185">Reference proteome</keyword>
<evidence type="ECO:0000313" key="2">
    <source>
        <dbReference type="Proteomes" id="UP000689195"/>
    </source>
</evidence>
<name>A0A8S1XDC6_9CILI</name>
<sequence length="91" mass="11010">MSIFDCSFHLIPLEWQWINNINLQLFLQLLQQFLNIYNSLQLQKDLIRYQLCGLQIQKINISNSKEFNLINMIKSYALYLYMVNLIFQSLF</sequence>
<protein>
    <submittedName>
        <fullName evidence="1">Uncharacterized protein</fullName>
    </submittedName>
</protein>
<dbReference type="EMBL" id="CAJJDO010000120">
    <property type="protein sequence ID" value="CAD8198863.1"/>
    <property type="molecule type" value="Genomic_DNA"/>
</dbReference>
<reference evidence="1" key="1">
    <citation type="submission" date="2021-01" db="EMBL/GenBank/DDBJ databases">
        <authorList>
            <consortium name="Genoscope - CEA"/>
            <person name="William W."/>
        </authorList>
    </citation>
    <scope>NUCLEOTIDE SEQUENCE</scope>
</reference>
<proteinExistence type="predicted"/>